<evidence type="ECO:0000256" key="5">
    <source>
        <dbReference type="ARBA" id="ARBA00022801"/>
    </source>
</evidence>
<comment type="cofactor">
    <cofactor evidence="1">
        <name>Mn(2+)</name>
        <dbReference type="ChEBI" id="CHEBI:29035"/>
    </cofactor>
</comment>
<accession>A0A183T2T0</accession>
<name>A0A183T2T0_SCHSO</name>
<evidence type="ECO:0000256" key="12">
    <source>
        <dbReference type="ARBA" id="ARBA00044252"/>
    </source>
</evidence>
<evidence type="ECO:0000256" key="4">
    <source>
        <dbReference type="ARBA" id="ARBA00022723"/>
    </source>
</evidence>
<dbReference type="PANTHER" id="PTHR48480">
    <property type="match status" value="1"/>
</dbReference>
<dbReference type="STRING" id="70667.A0A183T2T0"/>
<reference evidence="19" key="1">
    <citation type="submission" date="2016-06" db="UniProtKB">
        <authorList>
            <consortium name="WormBaseParasite"/>
        </authorList>
    </citation>
    <scope>IDENTIFICATION</scope>
</reference>
<evidence type="ECO:0000256" key="3">
    <source>
        <dbReference type="ARBA" id="ARBA00022670"/>
    </source>
</evidence>
<evidence type="ECO:0000256" key="9">
    <source>
        <dbReference type="ARBA" id="ARBA00043990"/>
    </source>
</evidence>
<dbReference type="InterPro" id="IPR036005">
    <property type="entry name" value="Creatinase/aminopeptidase-like"/>
</dbReference>
<gene>
    <name evidence="17" type="ORF">SSLN_LOCUS10778</name>
</gene>
<dbReference type="SUPFAM" id="SSF55920">
    <property type="entry name" value="Creatinase/aminopeptidase"/>
    <property type="match status" value="1"/>
</dbReference>
<keyword evidence="6" id="KW-0224">Dipeptidase</keyword>
<comment type="subunit">
    <text evidence="2">Homodimer.</text>
</comment>
<dbReference type="GO" id="GO:0070006">
    <property type="term" value="F:metalloaminopeptidase activity"/>
    <property type="evidence" value="ECO:0007669"/>
    <property type="project" value="InterPro"/>
</dbReference>
<dbReference type="EC" id="3.4.13.9" evidence="10"/>
<protein>
    <recommendedName>
        <fullName evidence="11">Xaa-Pro dipeptidase</fullName>
        <ecNumber evidence="10">3.4.13.9</ecNumber>
    </recommendedName>
    <alternativeName>
        <fullName evidence="14">Imidodipeptidase</fullName>
    </alternativeName>
    <alternativeName>
        <fullName evidence="12">Peptidase D</fullName>
    </alternativeName>
    <alternativeName>
        <fullName evidence="13">Proline dipeptidase</fullName>
    </alternativeName>
</protein>
<dbReference type="GO" id="GO:0102009">
    <property type="term" value="F:proline dipeptidase activity"/>
    <property type="evidence" value="ECO:0007669"/>
    <property type="project" value="UniProtKB-EC"/>
</dbReference>
<dbReference type="GO" id="GO:0030145">
    <property type="term" value="F:manganese ion binding"/>
    <property type="evidence" value="ECO:0007669"/>
    <property type="project" value="InterPro"/>
</dbReference>
<dbReference type="CDD" id="cd01087">
    <property type="entry name" value="Prolidase"/>
    <property type="match status" value="1"/>
</dbReference>
<proteinExistence type="inferred from homology"/>
<organism evidence="19">
    <name type="scientific">Schistocephalus solidus</name>
    <name type="common">Tapeworm</name>
    <dbReference type="NCBI Taxonomy" id="70667"/>
    <lineage>
        <taxon>Eukaryota</taxon>
        <taxon>Metazoa</taxon>
        <taxon>Spiralia</taxon>
        <taxon>Lophotrochozoa</taxon>
        <taxon>Platyhelminthes</taxon>
        <taxon>Cestoda</taxon>
        <taxon>Eucestoda</taxon>
        <taxon>Diphyllobothriidea</taxon>
        <taxon>Diphyllobothriidae</taxon>
        <taxon>Schistocephalus</taxon>
    </lineage>
</organism>
<evidence type="ECO:0000256" key="8">
    <source>
        <dbReference type="ARBA" id="ARBA00023211"/>
    </source>
</evidence>
<evidence type="ECO:0000256" key="1">
    <source>
        <dbReference type="ARBA" id="ARBA00001936"/>
    </source>
</evidence>
<dbReference type="Pfam" id="PF00557">
    <property type="entry name" value="Peptidase_M24"/>
    <property type="match status" value="1"/>
</dbReference>
<feature type="domain" description="Aminopeptidase P N-terminal" evidence="16">
    <location>
        <begin position="17"/>
        <end position="169"/>
    </location>
</feature>
<evidence type="ECO:0000256" key="7">
    <source>
        <dbReference type="ARBA" id="ARBA00023049"/>
    </source>
</evidence>
<keyword evidence="4" id="KW-0479">Metal-binding</keyword>
<evidence type="ECO:0000313" key="17">
    <source>
        <dbReference type="EMBL" id="VDL97163.1"/>
    </source>
</evidence>
<dbReference type="FunFam" id="3.90.230.10:FF:000002">
    <property type="entry name" value="Xaa-Pro aminopeptidase 3"/>
    <property type="match status" value="1"/>
</dbReference>
<dbReference type="Gene3D" id="3.90.230.10">
    <property type="entry name" value="Creatinase/methionine aminopeptidase superfamily"/>
    <property type="match status" value="1"/>
</dbReference>
<dbReference type="AlphaFoldDB" id="A0A183T2T0"/>
<dbReference type="InterPro" id="IPR029149">
    <property type="entry name" value="Creatin/AminoP/Spt16_N"/>
</dbReference>
<dbReference type="InterPro" id="IPR007865">
    <property type="entry name" value="Aminopep_P_N"/>
</dbReference>
<comment type="similarity">
    <text evidence="9">Belongs to the peptidase M24B family. Eukaryotic-type prolidase subfamily.</text>
</comment>
<evidence type="ECO:0000256" key="10">
    <source>
        <dbReference type="ARBA" id="ARBA00044051"/>
    </source>
</evidence>
<evidence type="ECO:0000256" key="15">
    <source>
        <dbReference type="ARBA" id="ARBA00048994"/>
    </source>
</evidence>
<dbReference type="SMART" id="SM01011">
    <property type="entry name" value="AMP_N"/>
    <property type="match status" value="1"/>
</dbReference>
<evidence type="ECO:0000256" key="11">
    <source>
        <dbReference type="ARBA" id="ARBA00044141"/>
    </source>
</evidence>
<dbReference type="Pfam" id="PF05195">
    <property type="entry name" value="AMP_N"/>
    <property type="match status" value="1"/>
</dbReference>
<keyword evidence="3" id="KW-0645">Protease</keyword>
<dbReference type="WBParaSite" id="SSLN_0001119901-mRNA-1">
    <property type="protein sequence ID" value="SSLN_0001119901-mRNA-1"/>
    <property type="gene ID" value="SSLN_0001119901"/>
</dbReference>
<comment type="catalytic activity">
    <reaction evidence="15">
        <text>Xaa-L-Pro dipeptide + H2O = an L-alpha-amino acid + L-proline</text>
        <dbReference type="Rhea" id="RHEA:76407"/>
        <dbReference type="ChEBI" id="CHEBI:15377"/>
        <dbReference type="ChEBI" id="CHEBI:59869"/>
        <dbReference type="ChEBI" id="CHEBI:60039"/>
        <dbReference type="ChEBI" id="CHEBI:195196"/>
        <dbReference type="EC" id="3.4.13.9"/>
    </reaction>
</comment>
<dbReference type="InterPro" id="IPR052433">
    <property type="entry name" value="X-Pro_dipept-like"/>
</dbReference>
<sequence length="454" mass="50161">MPSPGANFKLGAHGLVVPMELHKLNRANLCCRIQKVWSDLAATTRGAPTQNLDGVYILLQGGSAVSHGGSDCDDVFRQESYFHWAFGGLEPDWFGAIEVATQRAVLFVPEIPESVVVYIGQPLSRAQIAERYAVDEVYFTNEVCSSRCIKTALELDVIRYAVKASSAAHRHLMRNVKPGMFQFQAESLFLNYCYFRGSMRHVAYTCIAATGCDCAVLHYGHAGTPNERLIEDGDMCLFDMGGEYYCYCSDITCSYPVNGKFTADQRLIYEAVLSAVNAVLSCLRPGVHWPNMHRLAERKILESLVAGGLLQGDVSEMLEAHLGAVFMPHGLGHLMGCDVHDVAGYTKNTPARSTHPGLRNLRTSRELQANMVLTVEPGCYFIPRLLAEAAASPVQSQFLVIDEIQRFQKFGGVRIEEDVLITETGCEVLSDVPRTVAEIESWMAAESTEYDRVL</sequence>
<keyword evidence="18" id="KW-1185">Reference proteome</keyword>
<keyword evidence="5" id="KW-0378">Hydrolase</keyword>
<evidence type="ECO:0000313" key="18">
    <source>
        <dbReference type="Proteomes" id="UP000275846"/>
    </source>
</evidence>
<dbReference type="InterPro" id="IPR000994">
    <property type="entry name" value="Pept_M24"/>
</dbReference>
<evidence type="ECO:0000256" key="2">
    <source>
        <dbReference type="ARBA" id="ARBA00011738"/>
    </source>
</evidence>
<evidence type="ECO:0000256" key="13">
    <source>
        <dbReference type="ARBA" id="ARBA00044284"/>
    </source>
</evidence>
<dbReference type="GO" id="GO:0006508">
    <property type="term" value="P:proteolysis"/>
    <property type="evidence" value="ECO:0007669"/>
    <property type="project" value="UniProtKB-KW"/>
</dbReference>
<evidence type="ECO:0000256" key="6">
    <source>
        <dbReference type="ARBA" id="ARBA00022997"/>
    </source>
</evidence>
<dbReference type="OrthoDB" id="10261878at2759"/>
<dbReference type="PANTHER" id="PTHR48480:SF2">
    <property type="entry name" value="PEPTIDASE D"/>
    <property type="match status" value="1"/>
</dbReference>
<dbReference type="Proteomes" id="UP000275846">
    <property type="component" value="Unassembled WGS sequence"/>
</dbReference>
<dbReference type="EMBL" id="UYSU01036086">
    <property type="protein sequence ID" value="VDL97163.1"/>
    <property type="molecule type" value="Genomic_DNA"/>
</dbReference>
<reference evidence="17 18" key="2">
    <citation type="submission" date="2018-11" db="EMBL/GenBank/DDBJ databases">
        <authorList>
            <consortium name="Pathogen Informatics"/>
        </authorList>
    </citation>
    <scope>NUCLEOTIDE SEQUENCE [LARGE SCALE GENOMIC DNA]</scope>
    <source>
        <strain evidence="17 18">NST_G2</strain>
    </source>
</reference>
<evidence type="ECO:0000256" key="14">
    <source>
        <dbReference type="ARBA" id="ARBA00044351"/>
    </source>
</evidence>
<evidence type="ECO:0000259" key="16">
    <source>
        <dbReference type="SMART" id="SM01011"/>
    </source>
</evidence>
<dbReference type="SUPFAM" id="SSF53092">
    <property type="entry name" value="Creatinase/prolidase N-terminal domain"/>
    <property type="match status" value="1"/>
</dbReference>
<keyword evidence="7" id="KW-0482">Metalloprotease</keyword>
<keyword evidence="8" id="KW-0464">Manganese</keyword>
<evidence type="ECO:0000313" key="19">
    <source>
        <dbReference type="WBParaSite" id="SSLN_0001119901-mRNA-1"/>
    </source>
</evidence>